<dbReference type="Proteomes" id="UP000821845">
    <property type="component" value="Chromosome 4"/>
</dbReference>
<dbReference type="EMBL" id="CM023484">
    <property type="protein sequence ID" value="KAH6934044.1"/>
    <property type="molecule type" value="Genomic_DNA"/>
</dbReference>
<sequence>MNLLVARHVINISLPANNPYVQRTNVSLSVKLRGTARRSRPTVPEETAGREARPHRRRKETTQEHTNGLCCAPEEPNKPESNNQTNQEERPNFPSLPLQNRFSALKDTTPDPQPEPRHRSGSLPDYTTKRTAPPPPPPKPKTPSYIRALLSQKPPAYSGEPPHKQPRQSR</sequence>
<proteinExistence type="predicted"/>
<organism evidence="1 2">
    <name type="scientific">Hyalomma asiaticum</name>
    <name type="common">Tick</name>
    <dbReference type="NCBI Taxonomy" id="266040"/>
    <lineage>
        <taxon>Eukaryota</taxon>
        <taxon>Metazoa</taxon>
        <taxon>Ecdysozoa</taxon>
        <taxon>Arthropoda</taxon>
        <taxon>Chelicerata</taxon>
        <taxon>Arachnida</taxon>
        <taxon>Acari</taxon>
        <taxon>Parasitiformes</taxon>
        <taxon>Ixodida</taxon>
        <taxon>Ixodoidea</taxon>
        <taxon>Ixodidae</taxon>
        <taxon>Hyalomminae</taxon>
        <taxon>Hyalomma</taxon>
    </lineage>
</organism>
<gene>
    <name evidence="1" type="ORF">HPB50_019716</name>
</gene>
<comment type="caution">
    <text evidence="1">The sequence shown here is derived from an EMBL/GenBank/DDBJ whole genome shotgun (WGS) entry which is preliminary data.</text>
</comment>
<protein>
    <submittedName>
        <fullName evidence="1">Uncharacterized protein</fullName>
    </submittedName>
</protein>
<reference evidence="1" key="1">
    <citation type="submission" date="2020-05" db="EMBL/GenBank/DDBJ databases">
        <title>Large-scale comparative analyses of tick genomes elucidate their genetic diversity and vector capacities.</title>
        <authorList>
            <person name="Jia N."/>
            <person name="Wang J."/>
            <person name="Shi W."/>
            <person name="Du L."/>
            <person name="Sun Y."/>
            <person name="Zhan W."/>
            <person name="Jiang J."/>
            <person name="Wang Q."/>
            <person name="Zhang B."/>
            <person name="Ji P."/>
            <person name="Sakyi L.B."/>
            <person name="Cui X."/>
            <person name="Yuan T."/>
            <person name="Jiang B."/>
            <person name="Yang W."/>
            <person name="Lam T.T.-Y."/>
            <person name="Chang Q."/>
            <person name="Ding S."/>
            <person name="Wang X."/>
            <person name="Zhu J."/>
            <person name="Ruan X."/>
            <person name="Zhao L."/>
            <person name="Wei J."/>
            <person name="Que T."/>
            <person name="Du C."/>
            <person name="Cheng J."/>
            <person name="Dai P."/>
            <person name="Han X."/>
            <person name="Huang E."/>
            <person name="Gao Y."/>
            <person name="Liu J."/>
            <person name="Shao H."/>
            <person name="Ye R."/>
            <person name="Li L."/>
            <person name="Wei W."/>
            <person name="Wang X."/>
            <person name="Wang C."/>
            <person name="Yang T."/>
            <person name="Huo Q."/>
            <person name="Li W."/>
            <person name="Guo W."/>
            <person name="Chen H."/>
            <person name="Zhou L."/>
            <person name="Ni X."/>
            <person name="Tian J."/>
            <person name="Zhou Y."/>
            <person name="Sheng Y."/>
            <person name="Liu T."/>
            <person name="Pan Y."/>
            <person name="Xia L."/>
            <person name="Li J."/>
            <person name="Zhao F."/>
            <person name="Cao W."/>
        </authorList>
    </citation>
    <scope>NUCLEOTIDE SEQUENCE</scope>
    <source>
        <strain evidence="1">Hyas-2018</strain>
    </source>
</reference>
<keyword evidence="2" id="KW-1185">Reference proteome</keyword>
<accession>A0ACB7SN10</accession>
<evidence type="ECO:0000313" key="2">
    <source>
        <dbReference type="Proteomes" id="UP000821845"/>
    </source>
</evidence>
<evidence type="ECO:0000313" key="1">
    <source>
        <dbReference type="EMBL" id="KAH6934044.1"/>
    </source>
</evidence>
<name>A0ACB7SN10_HYAAI</name>